<dbReference type="PANTHER" id="PTHR12121:SF34">
    <property type="entry name" value="PROTEIN ANGEL"/>
    <property type="match status" value="1"/>
</dbReference>
<evidence type="ECO:0000313" key="4">
    <source>
        <dbReference type="Proteomes" id="UP001372834"/>
    </source>
</evidence>
<dbReference type="InterPro" id="IPR036691">
    <property type="entry name" value="Endo/exonu/phosph_ase_sf"/>
</dbReference>
<gene>
    <name evidence="3" type="ORF">RUM43_008152</name>
</gene>
<name>A0AAN8PYF0_POLSC</name>
<dbReference type="InterPro" id="IPR050410">
    <property type="entry name" value="CCR4/nocturin_mRNA_transcr"/>
</dbReference>
<feature type="signal peptide" evidence="1">
    <location>
        <begin position="1"/>
        <end position="22"/>
    </location>
</feature>
<evidence type="ECO:0000313" key="3">
    <source>
        <dbReference type="EMBL" id="KAK6639877.1"/>
    </source>
</evidence>
<sequence>MHLLVLIVTLGVLMIPVGDLKSAKPTGAGDLDAKPIKVEDVCSLRGNEEFPSVSPLQNVQVKTEDSGLCQPAEEKPELPEQDVTEAVNMTRIKDEIKSNLRWIRWTEYTSYAKEMFKANKWESVQEELISVASYNVLSQVLLEQHRYLYKNHDERSLKWKSRSLVLLEEFANLNADILCLQEVDSSLISTFYNYHLEKLGYQGIYKRRTNDKVDGCAMYFKKDKFNLVQHLTVELYKPSVYLLNRDNIGIILKLSLKSKPEVEFIVATTHLLYNPKRGDIRLVQTQLMLAEIEKMAYMKENSLTQQPDYLPIILTGDMNYSPDNGVYQLVTTGFLEYEGVSSECLLPSLRGHILNKTLLPPQLGITDSCQYVASLSKRGKCKSLSFSSGVLDHQLNLESAYDHDKSNFPEATTNQNRWVTVDYIFYSQIWDENMKLRTEGSLKLVSRLTLPNSQEAEAFLKHIPNFACGSDHFPLMATFQVKGKR</sequence>
<evidence type="ECO:0000256" key="1">
    <source>
        <dbReference type="SAM" id="SignalP"/>
    </source>
</evidence>
<dbReference type="Gene3D" id="3.60.10.10">
    <property type="entry name" value="Endonuclease/exonuclease/phosphatase"/>
    <property type="match status" value="1"/>
</dbReference>
<reference evidence="3 4" key="1">
    <citation type="submission" date="2023-10" db="EMBL/GenBank/DDBJ databases">
        <title>Genomes of two closely related lineages of the louse Polyplax serrata with different host specificities.</title>
        <authorList>
            <person name="Martinu J."/>
            <person name="Tarabai H."/>
            <person name="Stefka J."/>
            <person name="Hypsa V."/>
        </authorList>
    </citation>
    <scope>NUCLEOTIDE SEQUENCE [LARGE SCALE GENOMIC DNA]</scope>
    <source>
        <strain evidence="3">HR10_N</strain>
    </source>
</reference>
<dbReference type="PANTHER" id="PTHR12121">
    <property type="entry name" value="CARBON CATABOLITE REPRESSOR PROTEIN 4"/>
    <property type="match status" value="1"/>
</dbReference>
<evidence type="ECO:0000259" key="2">
    <source>
        <dbReference type="Pfam" id="PF03372"/>
    </source>
</evidence>
<dbReference type="Pfam" id="PF03372">
    <property type="entry name" value="Exo_endo_phos"/>
    <property type="match status" value="1"/>
</dbReference>
<dbReference type="Proteomes" id="UP001372834">
    <property type="component" value="Unassembled WGS sequence"/>
</dbReference>
<keyword evidence="1" id="KW-0732">Signal</keyword>
<feature type="domain" description="Endonuclease/exonuclease/phosphatase" evidence="2">
    <location>
        <begin position="132"/>
        <end position="428"/>
    </location>
</feature>
<protein>
    <recommendedName>
        <fullName evidence="2">Endonuclease/exonuclease/phosphatase domain-containing protein</fullName>
    </recommendedName>
</protein>
<accession>A0AAN8PYF0</accession>
<dbReference type="EMBL" id="JAWJWE010000003">
    <property type="protein sequence ID" value="KAK6639877.1"/>
    <property type="molecule type" value="Genomic_DNA"/>
</dbReference>
<organism evidence="3 4">
    <name type="scientific">Polyplax serrata</name>
    <name type="common">Common mouse louse</name>
    <dbReference type="NCBI Taxonomy" id="468196"/>
    <lineage>
        <taxon>Eukaryota</taxon>
        <taxon>Metazoa</taxon>
        <taxon>Ecdysozoa</taxon>
        <taxon>Arthropoda</taxon>
        <taxon>Hexapoda</taxon>
        <taxon>Insecta</taxon>
        <taxon>Pterygota</taxon>
        <taxon>Neoptera</taxon>
        <taxon>Paraneoptera</taxon>
        <taxon>Psocodea</taxon>
        <taxon>Troctomorpha</taxon>
        <taxon>Phthiraptera</taxon>
        <taxon>Anoplura</taxon>
        <taxon>Polyplacidae</taxon>
        <taxon>Polyplax</taxon>
    </lineage>
</organism>
<dbReference type="InterPro" id="IPR005135">
    <property type="entry name" value="Endo/exonuclease/phosphatase"/>
</dbReference>
<comment type="caution">
    <text evidence="3">The sequence shown here is derived from an EMBL/GenBank/DDBJ whole genome shotgun (WGS) entry which is preliminary data.</text>
</comment>
<dbReference type="SUPFAM" id="SSF56219">
    <property type="entry name" value="DNase I-like"/>
    <property type="match status" value="1"/>
</dbReference>
<proteinExistence type="predicted"/>
<dbReference type="AlphaFoldDB" id="A0AAN8PYF0"/>
<feature type="chain" id="PRO_5043022886" description="Endonuclease/exonuclease/phosphatase domain-containing protein" evidence="1">
    <location>
        <begin position="23"/>
        <end position="485"/>
    </location>
</feature>
<dbReference type="GO" id="GO:0000175">
    <property type="term" value="F:3'-5'-RNA exonuclease activity"/>
    <property type="evidence" value="ECO:0007669"/>
    <property type="project" value="TreeGrafter"/>
</dbReference>